<gene>
    <name evidence="2" type="primary">catE</name>
    <name evidence="2" type="ORF">KTT_43320</name>
</gene>
<dbReference type="AlphaFoldDB" id="A0A402A5Q2"/>
<keyword evidence="2" id="KW-0223">Dioxygenase</keyword>
<dbReference type="SUPFAM" id="SSF54593">
    <property type="entry name" value="Glyoxalase/Bleomycin resistance protein/Dihydroxybiphenyl dioxygenase"/>
    <property type="match status" value="2"/>
</dbReference>
<dbReference type="Pfam" id="PF00903">
    <property type="entry name" value="Glyoxalase"/>
    <property type="match status" value="2"/>
</dbReference>
<dbReference type="RefSeq" id="WP_126582046.1">
    <property type="nucleotide sequence ID" value="NZ_BIFR01000002.1"/>
</dbReference>
<reference evidence="3" key="1">
    <citation type="submission" date="2018-12" db="EMBL/GenBank/DDBJ databases">
        <title>Tengunoibacter tsumagoiensis gen. nov., sp. nov., Dictyobacter kobayashii sp. nov., D. alpinus sp. nov., and D. joshuensis sp. nov. and description of Dictyobacteraceae fam. nov. within the order Ktedonobacterales isolated from Tengu-no-mugimeshi.</title>
        <authorList>
            <person name="Wang C.M."/>
            <person name="Zheng Y."/>
            <person name="Sakai Y."/>
            <person name="Toyoda A."/>
            <person name="Minakuchi Y."/>
            <person name="Abe K."/>
            <person name="Yokota A."/>
            <person name="Yabe S."/>
        </authorList>
    </citation>
    <scope>NUCLEOTIDE SEQUENCE [LARGE SCALE GENOMIC DNA]</scope>
    <source>
        <strain evidence="3">Uno3</strain>
    </source>
</reference>
<dbReference type="InterPro" id="IPR029068">
    <property type="entry name" value="Glyas_Bleomycin-R_OHBP_Dase"/>
</dbReference>
<proteinExistence type="predicted"/>
<keyword evidence="3" id="KW-1185">Reference proteome</keyword>
<protein>
    <submittedName>
        <fullName evidence="2">Catechol-2,3-dioxygenase</fullName>
    </submittedName>
</protein>
<dbReference type="CDD" id="cd16359">
    <property type="entry name" value="VOC_BsCatE_like_C"/>
    <property type="match status" value="1"/>
</dbReference>
<dbReference type="InterPro" id="IPR037523">
    <property type="entry name" value="VOC_core"/>
</dbReference>
<keyword evidence="2" id="KW-0560">Oxidoreductase</keyword>
<dbReference type="EMBL" id="BIFR01000002">
    <property type="protein sequence ID" value="GCE14473.1"/>
    <property type="molecule type" value="Genomic_DNA"/>
</dbReference>
<dbReference type="OrthoDB" id="9792626at2"/>
<feature type="domain" description="VOC" evidence="1">
    <location>
        <begin position="18"/>
        <end position="134"/>
    </location>
</feature>
<accession>A0A402A5Q2</accession>
<dbReference type="PANTHER" id="PTHR43279">
    <property type="entry name" value="CATECHOL-2,3-DIOXYGENASE"/>
    <property type="match status" value="1"/>
</dbReference>
<dbReference type="PANTHER" id="PTHR43279:SF1">
    <property type="entry name" value="CATECHOL-2,3-DIOXYGENASE"/>
    <property type="match status" value="1"/>
</dbReference>
<dbReference type="PROSITE" id="PS51819">
    <property type="entry name" value="VOC"/>
    <property type="match status" value="2"/>
</dbReference>
<name>A0A402A5Q2_9CHLR</name>
<organism evidence="2 3">
    <name type="scientific">Tengunoibacter tsumagoiensis</name>
    <dbReference type="NCBI Taxonomy" id="2014871"/>
    <lineage>
        <taxon>Bacteria</taxon>
        <taxon>Bacillati</taxon>
        <taxon>Chloroflexota</taxon>
        <taxon>Ktedonobacteria</taxon>
        <taxon>Ktedonobacterales</taxon>
        <taxon>Dictyobacteraceae</taxon>
        <taxon>Tengunoibacter</taxon>
    </lineage>
</organism>
<dbReference type="GO" id="GO:0051213">
    <property type="term" value="F:dioxygenase activity"/>
    <property type="evidence" value="ECO:0007669"/>
    <property type="project" value="UniProtKB-KW"/>
</dbReference>
<sequence>MEQAANTQNTSLLPDNTLIGLATLTVADLTKQVEFYTTIIGCNILARTEQSVILGAGKTPLIILTQDPEAFPRPLPTTGLYHIAIRVPTRANLGYMLQHFIDTGYPLGGASDHLVSEALYLSDPEGNGLEIYRDRPRATWPRSNEGGVQMGSEHLDANGILAAGRSEQLDWHGLPEGTDIGHMHLQIAELNQAETFYCTILGFSLMQRWHGALFVSAGGYHHHLGLNTWQSRGASPAPAHATGLRLFTLTVPDEQALAQLEERLRAAQTAFTRNGTGITVSDPWKNTIIVTAQPLVDSQELQKIISSSF</sequence>
<dbReference type="Gene3D" id="3.10.180.10">
    <property type="entry name" value="2,3-Dihydroxybiphenyl 1,2-Dioxygenase, domain 1"/>
    <property type="match status" value="2"/>
</dbReference>
<comment type="caution">
    <text evidence="2">The sequence shown here is derived from an EMBL/GenBank/DDBJ whole genome shotgun (WGS) entry which is preliminary data.</text>
</comment>
<dbReference type="InterPro" id="IPR004360">
    <property type="entry name" value="Glyas_Fos-R_dOase_dom"/>
</dbReference>
<evidence type="ECO:0000313" key="3">
    <source>
        <dbReference type="Proteomes" id="UP000287352"/>
    </source>
</evidence>
<feature type="domain" description="VOC" evidence="1">
    <location>
        <begin position="179"/>
        <end position="304"/>
    </location>
</feature>
<evidence type="ECO:0000313" key="2">
    <source>
        <dbReference type="EMBL" id="GCE14473.1"/>
    </source>
</evidence>
<dbReference type="Proteomes" id="UP000287352">
    <property type="component" value="Unassembled WGS sequence"/>
</dbReference>
<evidence type="ECO:0000259" key="1">
    <source>
        <dbReference type="PROSITE" id="PS51819"/>
    </source>
</evidence>